<evidence type="ECO:0000313" key="2">
    <source>
        <dbReference type="EMBL" id="ACT79296.1"/>
    </source>
</evidence>
<dbReference type="AlphaFoldDB" id="C7F7S4"/>
<dbReference type="PANTHER" id="PTHR37685:SF1">
    <property type="entry name" value="GEO11136P1-RELATED"/>
    <property type="match status" value="1"/>
</dbReference>
<dbReference type="EMBL" id="GQ338156">
    <property type="protein sequence ID" value="ACT79296.1"/>
    <property type="molecule type" value="mRNA"/>
</dbReference>
<dbReference type="PROSITE" id="PS51257">
    <property type="entry name" value="PROKAR_LIPOPROTEIN"/>
    <property type="match status" value="1"/>
</dbReference>
<dbReference type="KEGG" id="bmor:101746461"/>
<dbReference type="GeneID" id="101746461"/>
<dbReference type="Pfam" id="PF15868">
    <property type="entry name" value="MBF2"/>
    <property type="match status" value="1"/>
</dbReference>
<name>C7F7S4_BOMMO</name>
<reference evidence="2" key="1">
    <citation type="submission" date="2009-06" db="EMBL/GenBank/DDBJ databases">
        <title>Cold-related novel gene by suppression subtraction hybridization analysis of Bombyx mori.</title>
        <authorList>
            <person name="Kang M.U."/>
            <person name="Choi K.H."/>
            <person name="Goo T.W."/>
        </authorList>
    </citation>
    <scope>NUCLEOTIDE SEQUENCE</scope>
    <source>
        <tissue evidence="2">Fatbody</tissue>
    </source>
</reference>
<dbReference type="InterPro" id="IPR031734">
    <property type="entry name" value="MBF2"/>
</dbReference>
<proteinExistence type="evidence at transcript level"/>
<evidence type="ECO:0000256" key="1">
    <source>
        <dbReference type="SAM" id="SignalP"/>
    </source>
</evidence>
<accession>C7F7S4</accession>
<keyword evidence="1" id="KW-0732">Signal</keyword>
<feature type="chain" id="PRO_5002976045" evidence="1">
    <location>
        <begin position="19"/>
        <end position="118"/>
    </location>
</feature>
<feature type="signal peptide" evidence="1">
    <location>
        <begin position="1"/>
        <end position="18"/>
    </location>
</feature>
<dbReference type="HOGENOM" id="CLU_152785_3_0_1"/>
<dbReference type="PANTHER" id="PTHR37685">
    <property type="entry name" value="GEO11136P1-RELATED"/>
    <property type="match status" value="1"/>
</dbReference>
<sequence length="118" mass="13288">MRAFTVLLIACLLSACSAQSHDLGLGQLTYRDIVLYKINEYKYGFPFIVRTSEIEYPEPGQQNFAYISAIYVKDHYTDGNGGYPIVKSGGVGQKFVKLKLKSQRGHGFNFTVTIYGKY</sequence>
<organism evidence="2">
    <name type="scientific">Bombyx mori</name>
    <name type="common">Silk moth</name>
    <dbReference type="NCBI Taxonomy" id="7091"/>
    <lineage>
        <taxon>Eukaryota</taxon>
        <taxon>Metazoa</taxon>
        <taxon>Ecdysozoa</taxon>
        <taxon>Arthropoda</taxon>
        <taxon>Hexapoda</taxon>
        <taxon>Insecta</taxon>
        <taxon>Pterygota</taxon>
        <taxon>Neoptera</taxon>
        <taxon>Endopterygota</taxon>
        <taxon>Lepidoptera</taxon>
        <taxon>Glossata</taxon>
        <taxon>Ditrysia</taxon>
        <taxon>Bombycoidea</taxon>
        <taxon>Bombycidae</taxon>
        <taxon>Bombycinae</taxon>
        <taxon>Bombyx</taxon>
    </lineage>
</organism>
<protein>
    <submittedName>
        <fullName evidence="2">Putative fatbody protein 3Rev-G1</fullName>
    </submittedName>
</protein>